<dbReference type="RefSeq" id="XP_020045565.1">
    <property type="nucleotide sequence ID" value="XM_020188800.1"/>
</dbReference>
<feature type="domain" description="DNA2/NAM7 helicase helicase" evidence="2">
    <location>
        <begin position="859"/>
        <end position="1167"/>
    </location>
</feature>
<feature type="domain" description="RNA helicase aquarius beta-barrel" evidence="5">
    <location>
        <begin position="546"/>
        <end position="714"/>
    </location>
</feature>
<dbReference type="CDD" id="cd18808">
    <property type="entry name" value="SF1_C_Upf1"/>
    <property type="match status" value="1"/>
</dbReference>
<feature type="domain" description="DNA2/NAM7 helicase-like C-terminal" evidence="3">
    <location>
        <begin position="1178"/>
        <end position="1383"/>
    </location>
</feature>
<dbReference type="SUPFAM" id="SSF52540">
    <property type="entry name" value="P-loop containing nucleoside triphosphate hydrolases"/>
    <property type="match status" value="1"/>
</dbReference>
<dbReference type="InterPro" id="IPR048966">
    <property type="entry name" value="Aquarius_b-barrel"/>
</dbReference>
<dbReference type="InterPro" id="IPR041677">
    <property type="entry name" value="DNA2/NAM7_AAA_11"/>
</dbReference>
<evidence type="ECO:0000313" key="6">
    <source>
        <dbReference type="EMBL" id="ODV59258.1"/>
    </source>
</evidence>
<keyword evidence="7" id="KW-1185">Reference proteome</keyword>
<dbReference type="PANTHER" id="PTHR10887:SF5">
    <property type="entry name" value="RNA HELICASE AQUARIUS"/>
    <property type="match status" value="1"/>
</dbReference>
<dbReference type="EMBL" id="KV454487">
    <property type="protein sequence ID" value="ODV59258.1"/>
    <property type="molecule type" value="Genomic_DNA"/>
</dbReference>
<dbReference type="Pfam" id="PF13087">
    <property type="entry name" value="AAA_12"/>
    <property type="match status" value="1"/>
</dbReference>
<dbReference type="Gene3D" id="3.40.50.300">
    <property type="entry name" value="P-loop containing nucleotide triphosphate hydrolases"/>
    <property type="match status" value="2"/>
</dbReference>
<protein>
    <submittedName>
        <fullName evidence="6">p-loop containing nucleoside triphosphate hydrolase protein</fullName>
    </submittedName>
</protein>
<dbReference type="Pfam" id="PF13086">
    <property type="entry name" value="AAA_11"/>
    <property type="match status" value="1"/>
</dbReference>
<dbReference type="InterPro" id="IPR027417">
    <property type="entry name" value="P-loop_NTPase"/>
</dbReference>
<name>A0A1D2VC42_9ASCO</name>
<dbReference type="OrthoDB" id="1879at2759"/>
<dbReference type="Pfam" id="PF16399">
    <property type="entry name" value="Aquarius_N_1st"/>
    <property type="match status" value="1"/>
</dbReference>
<dbReference type="InParanoid" id="A0A1D2VC42"/>
<gene>
    <name evidence="6" type="ORF">ASCRUDRAFT_114242</name>
</gene>
<organism evidence="6 7">
    <name type="scientific">Ascoidea rubescens DSM 1968</name>
    <dbReference type="NCBI Taxonomy" id="1344418"/>
    <lineage>
        <taxon>Eukaryota</taxon>
        <taxon>Fungi</taxon>
        <taxon>Dikarya</taxon>
        <taxon>Ascomycota</taxon>
        <taxon>Saccharomycotina</taxon>
        <taxon>Saccharomycetes</taxon>
        <taxon>Ascoideaceae</taxon>
        <taxon>Ascoidea</taxon>
    </lineage>
</organism>
<evidence type="ECO:0000259" key="3">
    <source>
        <dbReference type="Pfam" id="PF13087"/>
    </source>
</evidence>
<dbReference type="InterPro" id="IPR045055">
    <property type="entry name" value="DNA2/NAM7-like"/>
</dbReference>
<dbReference type="PANTHER" id="PTHR10887">
    <property type="entry name" value="DNA2/NAM7 HELICASE FAMILY"/>
    <property type="match status" value="1"/>
</dbReference>
<evidence type="ECO:0000256" key="1">
    <source>
        <dbReference type="ARBA" id="ARBA00022806"/>
    </source>
</evidence>
<dbReference type="Proteomes" id="UP000095038">
    <property type="component" value="Unassembled WGS sequence"/>
</dbReference>
<dbReference type="GO" id="GO:0071013">
    <property type="term" value="C:catalytic step 2 spliceosome"/>
    <property type="evidence" value="ECO:0007669"/>
    <property type="project" value="TreeGrafter"/>
</dbReference>
<dbReference type="InterPro" id="IPR032174">
    <property type="entry name" value="Aquarius_N"/>
</dbReference>
<evidence type="ECO:0000259" key="4">
    <source>
        <dbReference type="Pfam" id="PF16399"/>
    </source>
</evidence>
<keyword evidence="1" id="KW-0067">ATP-binding</keyword>
<dbReference type="InterPro" id="IPR047187">
    <property type="entry name" value="SF1_C_Upf1"/>
</dbReference>
<dbReference type="GO" id="GO:0003729">
    <property type="term" value="F:mRNA binding"/>
    <property type="evidence" value="ECO:0007669"/>
    <property type="project" value="TreeGrafter"/>
</dbReference>
<evidence type="ECO:0000259" key="5">
    <source>
        <dbReference type="Pfam" id="PF21143"/>
    </source>
</evidence>
<sequence>MTEIINDEIDIFEIAKKNWLFDDKNKKKLYKTKRDDSIISLILNHLLKNPQNTINTDSNINYNLLTQLESLNYLESYLWVIFDEFSTNDHIISVSLLLLAKSTNTDYTASIWSSLRMNEHTNFNDDNDQYINSDKRAFISLFERVLSLLLSDSYTDRLVIQKTYLLAFINLLLNNLDYRFIKSQLSPIFNILIWSNLSANRKQVIFNNYPHIKKMYNKFEKKFNAQNDQDKTKHNKIKKSDFIFRLNWLYHFLLDYIFIISANNSNNSNDISIKNQIVIDYSLMVFQFLIDILSQLSTRAFTNSLVKDINLLAFINLYIIDKNLKNSDLLKMFDILLYYIYNPIDDFTGIITSTESVQTNYYNSLESFQKIIYKLFQNKTNKTQIIELSKASLTYLTNKSFFISTLSSLDSQDLKLILKEIDLNLNYSTSLNIQLTKELFIQFIYFNYYNPLTYLNDFYKVSLLPDQSSILENYNLYQLDHQMKNRSILCFSKPLYKLGLQYLSMNDFLFRSFFLQRDEFFYQILNDIELIIKRLNHKIYRSDINNEELKLQGFSKMALKITNKPSIVSTTFNGSIKTPYPDVVNLEVQLNLNKLSDNIINEWDELSRNDIIFLVSLTEKKNSNNFLESLGIRQITSGKITEIVDGYSTKIHSAEKNNTLSEKIPNNDLSNYKLKLRRFYIDIDAKVYHEISNFGNDKQKFDSMLSNINLIVRRKKRENNFYQILSNMKLLVNQTELNLPSLLLGNFLGFDTQIHNNNDNWILDMKNNFIDLNHLFECFPDYNLTINNKKYPKILKKRKRISNNVGEIIHETFTPPFLLEKTNQIKKTISIYLYDQKKLPNFSDNNHKPLIKFTENQMKSIISGSLPGLTIILGPPGTGKTDVATQIISNVFNNFPHQKTLVITHSNHALNHLFTKLAQLGTIDEQFLLRLGYGEQGLSISVSEDGIQNQSSFCSFGRVEHSINQIPVLLKKVDTLAESLNIVGAHGNSCETAIFFYNSYIQEIWKEFLIKIKNEEKSSKYLIRFYPFFDFFSKLDRLIDKNKLESEKYNDSFTILTRHYESIVSIFDKLESFRPFEVLTNLKAKTNYILLKHAKVVAMTSTYVSMRNDDLKEMGLSFDNVLIEEAAQLTEINTVIPLLLANSRKSDNSLKRVIFIGDHNQNRPIIQNPSLKQFSKADQSLFERFIKLGLPYFKLNYQGRARSEIVYLYNHIYSESGFSNGILNLEHIENSTEFILSNPGFNNVCQFINVSKYHNQGETEPSPNLIQNLGEAEFAVALYCYMRLLNYPNQKITILVMYSGQKYLVEEILKTRCGTNKKGSDINSKDFDFGWPIVSTVDNYQGQENDYILLSLCRTKKLGYIRDIRRVTVALSRARLGLYVLGYQLLFRNIVEPQLKKVFERLIPEKFDGKLDLVTGEMFGKINRKSSELSLNSFKMESLEHFGQYVHEMTETRMKFNIGSKE</sequence>
<dbReference type="GeneID" id="30962436"/>
<keyword evidence="1" id="KW-0347">Helicase</keyword>
<evidence type="ECO:0000313" key="7">
    <source>
        <dbReference type="Proteomes" id="UP000095038"/>
    </source>
</evidence>
<dbReference type="GO" id="GO:0016787">
    <property type="term" value="F:hydrolase activity"/>
    <property type="evidence" value="ECO:0007669"/>
    <property type="project" value="UniProtKB-KW"/>
</dbReference>
<dbReference type="STRING" id="1344418.A0A1D2VC42"/>
<dbReference type="GO" id="GO:0003678">
    <property type="term" value="F:DNA helicase activity"/>
    <property type="evidence" value="ECO:0007669"/>
    <property type="project" value="UniProtKB-ARBA"/>
</dbReference>
<evidence type="ECO:0000259" key="2">
    <source>
        <dbReference type="Pfam" id="PF13086"/>
    </source>
</evidence>
<accession>A0A1D2VC42</accession>
<proteinExistence type="predicted"/>
<dbReference type="InterPro" id="IPR041679">
    <property type="entry name" value="DNA2/NAM7-like_C"/>
</dbReference>
<feature type="domain" description="RNA helicase aquarius N-terminal" evidence="4">
    <location>
        <begin position="11"/>
        <end position="446"/>
    </location>
</feature>
<keyword evidence="1" id="KW-0547">Nucleotide-binding</keyword>
<keyword evidence="6" id="KW-0378">Hydrolase</keyword>
<dbReference type="Pfam" id="PF21143">
    <property type="entry name" value="Aquarius_N_2nd"/>
    <property type="match status" value="1"/>
</dbReference>
<reference evidence="7" key="1">
    <citation type="submission" date="2016-05" db="EMBL/GenBank/DDBJ databases">
        <title>Comparative genomics of biotechnologically important yeasts.</title>
        <authorList>
            <consortium name="DOE Joint Genome Institute"/>
            <person name="Riley R."/>
            <person name="Haridas S."/>
            <person name="Wolfe K.H."/>
            <person name="Lopes M.R."/>
            <person name="Hittinger C.T."/>
            <person name="Goker M."/>
            <person name="Salamov A."/>
            <person name="Wisecaver J."/>
            <person name="Long T.M."/>
            <person name="Aerts A.L."/>
            <person name="Barry K."/>
            <person name="Choi C."/>
            <person name="Clum A."/>
            <person name="Coughlan A.Y."/>
            <person name="Deshpande S."/>
            <person name="Douglass A.P."/>
            <person name="Hanson S.J."/>
            <person name="Klenk H.-P."/>
            <person name="Labutti K."/>
            <person name="Lapidus A."/>
            <person name="Lindquist E."/>
            <person name="Lipzen A."/>
            <person name="Meier-Kolthoff J.P."/>
            <person name="Ohm R.A."/>
            <person name="Otillar R.P."/>
            <person name="Pangilinan J."/>
            <person name="Peng Y."/>
            <person name="Rokas A."/>
            <person name="Rosa C.A."/>
            <person name="Scheuner C."/>
            <person name="Sibirny A.A."/>
            <person name="Slot J.C."/>
            <person name="Stielow J.B."/>
            <person name="Sun H."/>
            <person name="Kurtzman C.P."/>
            <person name="Blackwell M."/>
            <person name="Grigoriev I.V."/>
            <person name="Jeffries T.W."/>
        </authorList>
    </citation>
    <scope>NUCLEOTIDE SEQUENCE [LARGE SCALE GENOMIC DNA]</scope>
    <source>
        <strain evidence="7">DSM 1968</strain>
    </source>
</reference>